<feature type="region of interest" description="Disordered" evidence="1">
    <location>
        <begin position="1"/>
        <end position="92"/>
    </location>
</feature>
<feature type="compositionally biased region" description="Pro residues" evidence="1">
    <location>
        <begin position="29"/>
        <end position="43"/>
    </location>
</feature>
<dbReference type="PANTHER" id="PTHR33240">
    <property type="entry name" value="OS08G0508500 PROTEIN"/>
    <property type="match status" value="1"/>
</dbReference>
<dbReference type="Proteomes" id="UP001054821">
    <property type="component" value="Chromosome 1"/>
</dbReference>
<proteinExistence type="predicted"/>
<keyword evidence="3" id="KW-1185">Reference proteome</keyword>
<name>A0AAD4ZY68_PRUDU</name>
<sequence length="275" mass="30332">MKQAAVHAKVEYFNSKRGPANLARNTFADPPPASVPAPAPPEHSTPAPNTQGTPHPKRKDSYQHSFSNNKSGRYGNHHQSSGSNPPKTSDRALLPFIPRSRFEVFTTSTPPMRTSCGHDIESCVALRNIIEGLIREGKLDNYVHNLPPLPNPHQRQINMIFTINGGPILAGTSNNSIKHYVRSTYAHQIFSIEQGRLPKTQKSGWAPITFCEEEERGVILPHDDPLIIRADISNFDVGRILVDTGSSVSVIFADAFNELQVPSHLLDRSITPLVT</sequence>
<feature type="compositionally biased region" description="Polar residues" evidence="1">
    <location>
        <begin position="63"/>
        <end position="87"/>
    </location>
</feature>
<organism evidence="2 3">
    <name type="scientific">Prunus dulcis</name>
    <name type="common">Almond</name>
    <name type="synonym">Amygdalus dulcis</name>
    <dbReference type="NCBI Taxonomy" id="3755"/>
    <lineage>
        <taxon>Eukaryota</taxon>
        <taxon>Viridiplantae</taxon>
        <taxon>Streptophyta</taxon>
        <taxon>Embryophyta</taxon>
        <taxon>Tracheophyta</taxon>
        <taxon>Spermatophyta</taxon>
        <taxon>Magnoliopsida</taxon>
        <taxon>eudicotyledons</taxon>
        <taxon>Gunneridae</taxon>
        <taxon>Pentapetalae</taxon>
        <taxon>rosids</taxon>
        <taxon>fabids</taxon>
        <taxon>Rosales</taxon>
        <taxon>Rosaceae</taxon>
        <taxon>Amygdaloideae</taxon>
        <taxon>Amygdaleae</taxon>
        <taxon>Prunus</taxon>
    </lineage>
</organism>
<reference evidence="2 3" key="1">
    <citation type="journal article" date="2022" name="G3 (Bethesda)">
        <title>Whole-genome sequence and methylome profiling of the almond [Prunus dulcis (Mill.) D.A. Webb] cultivar 'Nonpareil'.</title>
        <authorList>
            <person name="D'Amico-Willman K.M."/>
            <person name="Ouma W.Z."/>
            <person name="Meulia T."/>
            <person name="Sideli G.M."/>
            <person name="Gradziel T.M."/>
            <person name="Fresnedo-Ramirez J."/>
        </authorList>
    </citation>
    <scope>NUCLEOTIDE SEQUENCE [LARGE SCALE GENOMIC DNA]</scope>
    <source>
        <strain evidence="2">Clone GOH B32 T37-40</strain>
    </source>
</reference>
<evidence type="ECO:0000313" key="2">
    <source>
        <dbReference type="EMBL" id="KAI5356455.1"/>
    </source>
</evidence>
<dbReference type="EMBL" id="JAJFAZ020000001">
    <property type="protein sequence ID" value="KAI5356455.1"/>
    <property type="molecule type" value="Genomic_DNA"/>
</dbReference>
<gene>
    <name evidence="2" type="ORF">L3X38_009351</name>
</gene>
<protein>
    <submittedName>
        <fullName evidence="2">Uncharacterized protein</fullName>
    </submittedName>
</protein>
<evidence type="ECO:0000256" key="1">
    <source>
        <dbReference type="SAM" id="MobiDB-lite"/>
    </source>
</evidence>
<accession>A0AAD4ZY68</accession>
<dbReference type="PANTHER" id="PTHR33240:SF15">
    <property type="entry name" value="GAG-PRO-LIKE PROTEIN"/>
    <property type="match status" value="1"/>
</dbReference>
<dbReference type="AlphaFoldDB" id="A0AAD4ZY68"/>
<comment type="caution">
    <text evidence="2">The sequence shown here is derived from an EMBL/GenBank/DDBJ whole genome shotgun (WGS) entry which is preliminary data.</text>
</comment>
<evidence type="ECO:0000313" key="3">
    <source>
        <dbReference type="Proteomes" id="UP001054821"/>
    </source>
</evidence>